<dbReference type="AlphaFoldDB" id="A0A558BR41"/>
<comment type="caution">
    <text evidence="1">The sequence shown here is derived from an EMBL/GenBank/DDBJ whole genome shotgun (WGS) entry which is preliminary data.</text>
</comment>
<dbReference type="RefSeq" id="WP_144849382.1">
    <property type="nucleotide sequence ID" value="NZ_VMRJ01000004.1"/>
</dbReference>
<reference evidence="1 2" key="1">
    <citation type="submission" date="2019-07" db="EMBL/GenBank/DDBJ databases">
        <title>Hymenobacter sp. straun FUR1 Genome sequencing and assembly.</title>
        <authorList>
            <person name="Chhetri G."/>
        </authorList>
    </citation>
    <scope>NUCLEOTIDE SEQUENCE [LARGE SCALE GENOMIC DNA]</scope>
    <source>
        <strain evidence="1 2">Fur1</strain>
    </source>
</reference>
<keyword evidence="2" id="KW-1185">Reference proteome</keyword>
<dbReference type="OrthoDB" id="761425at2"/>
<dbReference type="EMBL" id="VMRJ01000004">
    <property type="protein sequence ID" value="TVT38979.1"/>
    <property type="molecule type" value="Genomic_DNA"/>
</dbReference>
<name>A0A558BR41_9BACT</name>
<evidence type="ECO:0000313" key="1">
    <source>
        <dbReference type="EMBL" id="TVT38979.1"/>
    </source>
</evidence>
<gene>
    <name evidence="1" type="ORF">FNT36_15010</name>
</gene>
<protein>
    <recommendedName>
        <fullName evidence="3">Type VI secretion system contractile sheath small subunit</fullName>
    </recommendedName>
</protein>
<organism evidence="1 2">
    <name type="scientific">Hymenobacter setariae</name>
    <dbReference type="NCBI Taxonomy" id="2594794"/>
    <lineage>
        <taxon>Bacteria</taxon>
        <taxon>Pseudomonadati</taxon>
        <taxon>Bacteroidota</taxon>
        <taxon>Cytophagia</taxon>
        <taxon>Cytophagales</taxon>
        <taxon>Hymenobacteraceae</taxon>
        <taxon>Hymenobacter</taxon>
    </lineage>
</organism>
<accession>A0A558BR41</accession>
<evidence type="ECO:0008006" key="3">
    <source>
        <dbReference type="Google" id="ProtNLM"/>
    </source>
</evidence>
<dbReference type="Proteomes" id="UP000317624">
    <property type="component" value="Unassembled WGS sequence"/>
</dbReference>
<proteinExistence type="predicted"/>
<sequence>MALYSYGIGGQERKLDNASEAISDIPLNRTLLVQKLTTATPLRPQIVEGLKTPEAVFAHFKPEVAVEFQDADGAVVPEKLHFASLGDFGKKGIINQSDFLRGLAAETDDLNKLLRQLKSNKILKAALENPETKAAFLSAIQAMMDELA</sequence>
<evidence type="ECO:0000313" key="2">
    <source>
        <dbReference type="Proteomes" id="UP000317624"/>
    </source>
</evidence>